<evidence type="ECO:0000256" key="13">
    <source>
        <dbReference type="PROSITE-ProRule" id="PRU00169"/>
    </source>
</evidence>
<dbReference type="InterPro" id="IPR040642">
    <property type="entry name" value="HKR_ArcB_TM"/>
</dbReference>
<keyword evidence="11 17" id="KW-0418">Kinase</keyword>
<accession>E8KHZ7</accession>
<dbReference type="Gene3D" id="1.20.120.160">
    <property type="entry name" value="HPT domain"/>
    <property type="match status" value="1"/>
</dbReference>
<feature type="transmembrane region" description="Helical" evidence="14">
    <location>
        <begin position="23"/>
        <end position="46"/>
    </location>
</feature>
<evidence type="ECO:0000313" key="18">
    <source>
        <dbReference type="Proteomes" id="UP000005467"/>
    </source>
</evidence>
<dbReference type="InterPro" id="IPR003661">
    <property type="entry name" value="HisK_dim/P_dom"/>
</dbReference>
<evidence type="ECO:0000256" key="9">
    <source>
        <dbReference type="ARBA" id="ARBA00023012"/>
    </source>
</evidence>
<evidence type="ECO:0000256" key="4">
    <source>
        <dbReference type="ARBA" id="ARBA00022553"/>
    </source>
</evidence>
<dbReference type="PRINTS" id="PR00344">
    <property type="entry name" value="BCTRLSENSOR"/>
</dbReference>
<feature type="domain" description="Response regulatory" evidence="16">
    <location>
        <begin position="354"/>
        <end position="473"/>
    </location>
</feature>
<proteinExistence type="predicted"/>
<evidence type="ECO:0000313" key="17">
    <source>
        <dbReference type="EMBL" id="EFX91491.1"/>
    </source>
</evidence>
<comment type="subcellular location">
    <subcellularLocation>
        <location evidence="11">Cell inner membrane</location>
        <topology evidence="11">Multi-pass membrane protein</topology>
    </subcellularLocation>
    <subcellularLocation>
        <location evidence="2">Cell membrane</location>
        <topology evidence="2">Multi-pass membrane protein</topology>
    </subcellularLocation>
</comment>
<evidence type="ECO:0000256" key="5">
    <source>
        <dbReference type="ARBA" id="ARBA00022692"/>
    </source>
</evidence>
<dbReference type="Proteomes" id="UP000005467">
    <property type="component" value="Unassembled WGS sequence"/>
</dbReference>
<evidence type="ECO:0000256" key="3">
    <source>
        <dbReference type="ARBA" id="ARBA00022475"/>
    </source>
</evidence>
<dbReference type="Pfam" id="PF02518">
    <property type="entry name" value="HATPase_c"/>
    <property type="match status" value="1"/>
</dbReference>
<feature type="domain" description="Histidine kinase" evidence="15">
    <location>
        <begin position="121"/>
        <end position="339"/>
    </location>
</feature>
<evidence type="ECO:0000256" key="1">
    <source>
        <dbReference type="ARBA" id="ARBA00000085"/>
    </source>
</evidence>
<evidence type="ECO:0000256" key="12">
    <source>
        <dbReference type="PIRSR" id="PIRSR003182-50"/>
    </source>
</evidence>
<dbReference type="Pfam" id="PF00072">
    <property type="entry name" value="Response_reg"/>
    <property type="match status" value="1"/>
</dbReference>
<dbReference type="Gene3D" id="1.10.287.970">
    <property type="entry name" value="His Kinase A (phosphoacceptor) domain"/>
    <property type="match status" value="1"/>
</dbReference>
<keyword evidence="9 11" id="KW-0902">Two-component regulatory system</keyword>
<dbReference type="Pfam" id="PF00512">
    <property type="entry name" value="HisKA"/>
    <property type="match status" value="1"/>
</dbReference>
<organism evidence="17 18">
    <name type="scientific">Actinobacillus ureae ATCC 25976</name>
    <dbReference type="NCBI Taxonomy" id="887324"/>
    <lineage>
        <taxon>Bacteria</taxon>
        <taxon>Pseudomonadati</taxon>
        <taxon>Pseudomonadota</taxon>
        <taxon>Gammaproteobacteria</taxon>
        <taxon>Pasteurellales</taxon>
        <taxon>Pasteurellaceae</taxon>
        <taxon>Actinobacillus</taxon>
    </lineage>
</organism>
<dbReference type="InterPro" id="IPR036890">
    <property type="entry name" value="HATPase_C_sf"/>
</dbReference>
<keyword evidence="5 14" id="KW-0812">Transmembrane</keyword>
<dbReference type="AlphaFoldDB" id="E8KHZ7"/>
<dbReference type="CDD" id="cd00082">
    <property type="entry name" value="HisKA"/>
    <property type="match status" value="1"/>
</dbReference>
<evidence type="ECO:0000259" key="16">
    <source>
        <dbReference type="PROSITE" id="PS50110"/>
    </source>
</evidence>
<dbReference type="InterPro" id="IPR003594">
    <property type="entry name" value="HATPase_dom"/>
</dbReference>
<dbReference type="CDD" id="cd16922">
    <property type="entry name" value="HATPase_EvgS-ArcB-TorS-like"/>
    <property type="match status" value="1"/>
</dbReference>
<evidence type="ECO:0000256" key="14">
    <source>
        <dbReference type="SAM" id="Phobius"/>
    </source>
</evidence>
<keyword evidence="10 11" id="KW-0472">Membrane</keyword>
<dbReference type="PIRSF" id="PIRSF003182">
    <property type="entry name" value="ArcB"/>
    <property type="match status" value="1"/>
</dbReference>
<dbReference type="InterPro" id="IPR001789">
    <property type="entry name" value="Sig_transdc_resp-reg_receiver"/>
</dbReference>
<reference evidence="17 18" key="1">
    <citation type="submission" date="2011-01" db="EMBL/GenBank/DDBJ databases">
        <authorList>
            <person name="Muzny D."/>
            <person name="Qin X."/>
            <person name="Deng J."/>
            <person name="Jiang H."/>
            <person name="Liu Y."/>
            <person name="Qu J."/>
            <person name="Song X.-Z."/>
            <person name="Zhang L."/>
            <person name="Thornton R."/>
            <person name="Coyle M."/>
            <person name="Francisco L."/>
            <person name="Jackson L."/>
            <person name="Javaid M."/>
            <person name="Korchina V."/>
            <person name="Kovar C."/>
            <person name="Mata R."/>
            <person name="Mathew T."/>
            <person name="Ngo R."/>
            <person name="Nguyen L."/>
            <person name="Nguyen N."/>
            <person name="Okwuonu G."/>
            <person name="Ongeri F."/>
            <person name="Pham C."/>
            <person name="Simmons D."/>
            <person name="Wilczek-Boney K."/>
            <person name="Hale W."/>
            <person name="Jakkamsetti A."/>
            <person name="Pham P."/>
            <person name="Ruth R."/>
            <person name="San Lucas F."/>
            <person name="Warren J."/>
            <person name="Zhang J."/>
            <person name="Zhao Z."/>
            <person name="Zhou C."/>
            <person name="Zhu D."/>
            <person name="Lee S."/>
            <person name="Bess C."/>
            <person name="Blankenburg K."/>
            <person name="Forbes L."/>
            <person name="Fu Q."/>
            <person name="Gubbala S."/>
            <person name="Hirani K."/>
            <person name="Jayaseelan J.C."/>
            <person name="Lara F."/>
            <person name="Munidasa M."/>
            <person name="Palculict T."/>
            <person name="Patil S."/>
            <person name="Pu L.-L."/>
            <person name="Saada N."/>
            <person name="Tang L."/>
            <person name="Weissenberger G."/>
            <person name="Zhu Y."/>
            <person name="Hemphill L."/>
            <person name="Shang Y."/>
            <person name="Youmans B."/>
            <person name="Ayvaz T."/>
            <person name="Ross M."/>
            <person name="Santibanez J."/>
            <person name="Aqrawi P."/>
            <person name="Gross S."/>
            <person name="Joshi V."/>
            <person name="Fowler G."/>
            <person name="Nazareth L."/>
            <person name="Reid J."/>
            <person name="Worley K."/>
            <person name="Petrosino J."/>
            <person name="Highlander S."/>
            <person name="Gibbs R."/>
        </authorList>
    </citation>
    <scope>NUCLEOTIDE SEQUENCE [LARGE SCALE GENOMIC DNA]</scope>
    <source>
        <strain evidence="17 18">ATCC 25976</strain>
    </source>
</reference>
<dbReference type="PANTHER" id="PTHR45339">
    <property type="entry name" value="HYBRID SIGNAL TRANSDUCTION HISTIDINE KINASE J"/>
    <property type="match status" value="1"/>
</dbReference>
<dbReference type="EMBL" id="AEVG01000102">
    <property type="protein sequence ID" value="EFX91491.1"/>
    <property type="molecule type" value="Genomic_DNA"/>
</dbReference>
<dbReference type="Pfam" id="PF01627">
    <property type="entry name" value="Hpt"/>
    <property type="match status" value="1"/>
</dbReference>
<feature type="modified residue" description="Phosphohistidine" evidence="12">
    <location>
        <position position="557"/>
    </location>
</feature>
<dbReference type="InterPro" id="IPR008207">
    <property type="entry name" value="Sig_transdc_His_kin_Hpt_dom"/>
</dbReference>
<dbReference type="Gene3D" id="3.30.565.10">
    <property type="entry name" value="Histidine kinase-like ATPase, C-terminal domain"/>
    <property type="match status" value="1"/>
</dbReference>
<name>E8KHZ7_9PAST</name>
<evidence type="ECO:0000256" key="2">
    <source>
        <dbReference type="ARBA" id="ARBA00004651"/>
    </source>
</evidence>
<feature type="modified residue" description="4-aspartylphosphate" evidence="12 13">
    <location>
        <position position="403"/>
    </location>
</feature>
<dbReference type="EC" id="2.7.13.3" evidence="11"/>
<dbReference type="SMART" id="SM00388">
    <property type="entry name" value="HisKA"/>
    <property type="match status" value="1"/>
</dbReference>
<comment type="caution">
    <text evidence="17">The sequence shown here is derived from an EMBL/GenBank/DDBJ whole genome shotgun (WGS) entry which is preliminary data.</text>
</comment>
<dbReference type="InterPro" id="IPR036641">
    <property type="entry name" value="HPT_dom_sf"/>
</dbReference>
<evidence type="ECO:0000256" key="7">
    <source>
        <dbReference type="ARBA" id="ARBA00022840"/>
    </source>
</evidence>
<feature type="transmembrane region" description="Helical" evidence="14">
    <location>
        <begin position="58"/>
        <end position="78"/>
    </location>
</feature>
<keyword evidence="18" id="KW-1185">Reference proteome</keyword>
<dbReference type="PROSITE" id="PS50110">
    <property type="entry name" value="RESPONSE_REGULATORY"/>
    <property type="match status" value="1"/>
</dbReference>
<keyword evidence="8 14" id="KW-1133">Transmembrane helix</keyword>
<evidence type="ECO:0000259" key="15">
    <source>
        <dbReference type="PROSITE" id="PS50109"/>
    </source>
</evidence>
<keyword evidence="11" id="KW-0805">Transcription regulation</keyword>
<dbReference type="Gene3D" id="1.10.287.130">
    <property type="match status" value="1"/>
</dbReference>
<dbReference type="InterPro" id="IPR036097">
    <property type="entry name" value="HisK_dim/P_sf"/>
</dbReference>
<dbReference type="InterPro" id="IPR005467">
    <property type="entry name" value="His_kinase_dom"/>
</dbReference>
<dbReference type="PROSITE" id="PS50109">
    <property type="entry name" value="HIS_KIN"/>
    <property type="match status" value="1"/>
</dbReference>
<dbReference type="GO" id="GO:0005886">
    <property type="term" value="C:plasma membrane"/>
    <property type="evidence" value="ECO:0007669"/>
    <property type="project" value="UniProtKB-SubCell"/>
</dbReference>
<dbReference type="SUPFAM" id="SSF47384">
    <property type="entry name" value="Homodimeric domain of signal transducing histidine kinase"/>
    <property type="match status" value="1"/>
</dbReference>
<evidence type="ECO:0000256" key="8">
    <source>
        <dbReference type="ARBA" id="ARBA00022989"/>
    </source>
</evidence>
<keyword evidence="4 12" id="KW-0597">Phosphoprotein</keyword>
<comment type="catalytic activity">
    <reaction evidence="1 11">
        <text>ATP + protein L-histidine = ADP + protein N-phospho-L-histidine.</text>
        <dbReference type="EC" id="2.7.13.3"/>
    </reaction>
</comment>
<dbReference type="Gene3D" id="3.40.50.2300">
    <property type="match status" value="1"/>
</dbReference>
<dbReference type="InterPro" id="IPR004358">
    <property type="entry name" value="Sig_transdc_His_kin-like_C"/>
</dbReference>
<keyword evidence="3 11" id="KW-1003">Cell membrane</keyword>
<dbReference type="InterPro" id="IPR011006">
    <property type="entry name" value="CheY-like_superfamily"/>
</dbReference>
<dbReference type="InterPro" id="IPR027460">
    <property type="entry name" value="ArcB_TM_sf"/>
</dbReference>
<keyword evidence="11" id="KW-0804">Transcription</keyword>
<sequence length="616" mass="70181">MKLIKQCSQNYVNWVLRLGRTKAALLGFFVLAFFAIIVQGALTYLFTGEIQTRDILRSISFGLISAPFVIYFFNLIVVKLEKSRIQLEQSIYDLGVLREQDAHLNATLEKNNRDKSVLMATISHELRTPLNGIIGLSRILLEGELTQQQREYLKTINISAVSLGHIFSDIIDLEKIDSRRIELFNKEVEFSQLISDISNFANLMADQRKIKFHISYSDNLPNFILVDNARLSQVLWNLVSNAVKFTPAGGDIYLDVQRVDDDHFSFSLRDTGIGIPKNEQRKVFAMFYQAENSQEKKAQGSGIGLAISKRIAKLMGGDLTLESEEGKGSTFTLTIQADTVEAEKAVKINDHALKVLLVEDIEVNVVVARAMLEKFGCDVDVAMTGDETFELFEQNSYDLILLDIQLPDMTGFDIARQLRERYENEEVDYLPLLVALTANIMQTKQEYQQQGMDDVLRKPLSLEALSECLNHYFNSDFMEKTGEIRPLVEMEETLNLPYDRKILSELIEVMGAKAVLANFALFAKLMPEYLANLQHYLTEWQATDSAEMRKNTADEAHKIKGALASVSLKRLQEIAQYAQTDNGEIWEEHIAQWVFQITQQWQADLALAEHWVKENY</sequence>
<dbReference type="FunFam" id="3.30.565.10:FF:000010">
    <property type="entry name" value="Sensor histidine kinase RcsC"/>
    <property type="match status" value="1"/>
</dbReference>
<dbReference type="HOGENOM" id="CLU_000445_114_15_6"/>
<dbReference type="SUPFAM" id="SSF52172">
    <property type="entry name" value="CheY-like"/>
    <property type="match status" value="1"/>
</dbReference>
<dbReference type="SUPFAM" id="SSF55874">
    <property type="entry name" value="ATPase domain of HSP90 chaperone/DNA topoisomerase II/histidine kinase"/>
    <property type="match status" value="1"/>
</dbReference>
<dbReference type="SMART" id="SM00387">
    <property type="entry name" value="HATPase_c"/>
    <property type="match status" value="1"/>
</dbReference>
<dbReference type="RefSeq" id="WP_005623331.1">
    <property type="nucleotide sequence ID" value="NZ_GL831080.1"/>
</dbReference>
<gene>
    <name evidence="17" type="ORF">HMPREF0027_1464</name>
</gene>
<keyword evidence="11" id="KW-0997">Cell inner membrane</keyword>
<dbReference type="GO" id="GO:0000155">
    <property type="term" value="F:phosphorelay sensor kinase activity"/>
    <property type="evidence" value="ECO:0007669"/>
    <property type="project" value="UniProtKB-UniRule"/>
</dbReference>
<evidence type="ECO:0000256" key="11">
    <source>
        <dbReference type="PIRNR" id="PIRNR003182"/>
    </source>
</evidence>
<dbReference type="InterPro" id="IPR014409">
    <property type="entry name" value="Sig_transdc_His_kin_hyb_ArcB"/>
</dbReference>
<comment type="PTM">
    <text evidence="12">Activation requires a sequential transfer of a phosphate group from a His in the primary transmitter domain, to an Asp in the receiver domain and to a His in the secondary transmitter domain.</text>
</comment>
<evidence type="ECO:0000256" key="10">
    <source>
        <dbReference type="ARBA" id="ARBA00023136"/>
    </source>
</evidence>
<dbReference type="GO" id="GO:0005524">
    <property type="term" value="F:ATP binding"/>
    <property type="evidence" value="ECO:0007669"/>
    <property type="project" value="UniProtKB-UniRule"/>
</dbReference>
<dbReference type="SUPFAM" id="SSF47226">
    <property type="entry name" value="Histidine-containing phosphotransfer domain, HPT domain"/>
    <property type="match status" value="1"/>
</dbReference>
<dbReference type="CDD" id="cd17546">
    <property type="entry name" value="REC_hyHK_CKI1_RcsC-like"/>
    <property type="match status" value="1"/>
</dbReference>
<protein>
    <recommendedName>
        <fullName evidence="11">Aerobic respiration control sensor protein</fullName>
        <ecNumber evidence="11">2.7.13.3</ecNumber>
    </recommendedName>
</protein>
<keyword evidence="11" id="KW-0808">Transferase</keyword>
<feature type="modified residue" description="Phosphohistidine; by autocatalysis" evidence="12">
    <location>
        <position position="124"/>
    </location>
</feature>
<dbReference type="SMART" id="SM00448">
    <property type="entry name" value="REC"/>
    <property type="match status" value="1"/>
</dbReference>
<dbReference type="PANTHER" id="PTHR45339:SF1">
    <property type="entry name" value="HYBRID SIGNAL TRANSDUCTION HISTIDINE KINASE J"/>
    <property type="match status" value="1"/>
</dbReference>
<keyword evidence="7 11" id="KW-0067">ATP-binding</keyword>
<dbReference type="Pfam" id="PF18415">
    <property type="entry name" value="HKR_ArcB_TM"/>
    <property type="match status" value="1"/>
</dbReference>
<keyword evidence="6 11" id="KW-0547">Nucleotide-binding</keyword>
<evidence type="ECO:0000256" key="6">
    <source>
        <dbReference type="ARBA" id="ARBA00022741"/>
    </source>
</evidence>